<evidence type="ECO:0000256" key="1">
    <source>
        <dbReference type="SAM" id="MobiDB-lite"/>
    </source>
</evidence>
<dbReference type="AlphaFoldDB" id="A0AAV2N6Y9"/>
<evidence type="ECO:0000313" key="2">
    <source>
        <dbReference type="EMBL" id="CAL1675178.1"/>
    </source>
</evidence>
<dbReference type="Proteomes" id="UP001497644">
    <property type="component" value="Chromosome 10"/>
</dbReference>
<feature type="region of interest" description="Disordered" evidence="1">
    <location>
        <begin position="63"/>
        <end position="88"/>
    </location>
</feature>
<organism evidence="2 3">
    <name type="scientific">Lasius platythorax</name>
    <dbReference type="NCBI Taxonomy" id="488582"/>
    <lineage>
        <taxon>Eukaryota</taxon>
        <taxon>Metazoa</taxon>
        <taxon>Ecdysozoa</taxon>
        <taxon>Arthropoda</taxon>
        <taxon>Hexapoda</taxon>
        <taxon>Insecta</taxon>
        <taxon>Pterygota</taxon>
        <taxon>Neoptera</taxon>
        <taxon>Endopterygota</taxon>
        <taxon>Hymenoptera</taxon>
        <taxon>Apocrita</taxon>
        <taxon>Aculeata</taxon>
        <taxon>Formicoidea</taxon>
        <taxon>Formicidae</taxon>
        <taxon>Formicinae</taxon>
        <taxon>Lasius</taxon>
        <taxon>Lasius</taxon>
    </lineage>
</organism>
<dbReference type="EMBL" id="OZ034833">
    <property type="protein sequence ID" value="CAL1675178.1"/>
    <property type="molecule type" value="Genomic_DNA"/>
</dbReference>
<gene>
    <name evidence="2" type="ORF">LPLAT_LOCUS1662</name>
</gene>
<name>A0AAV2N6Y9_9HYME</name>
<reference evidence="2" key="1">
    <citation type="submission" date="2024-04" db="EMBL/GenBank/DDBJ databases">
        <authorList>
            <consortium name="Molecular Ecology Group"/>
        </authorList>
    </citation>
    <scope>NUCLEOTIDE SEQUENCE</scope>
</reference>
<proteinExistence type="predicted"/>
<accession>A0AAV2N6Y9</accession>
<keyword evidence="3" id="KW-1185">Reference proteome</keyword>
<evidence type="ECO:0000313" key="3">
    <source>
        <dbReference type="Proteomes" id="UP001497644"/>
    </source>
</evidence>
<feature type="compositionally biased region" description="Basic and acidic residues" evidence="1">
    <location>
        <begin position="72"/>
        <end position="88"/>
    </location>
</feature>
<sequence length="88" mass="9981">MPCKLDLHATAFGPLPNWLHLIPIDVPGALWYFIRQQHRDRVAGLAYLSSTARFYDVKFQRASTNDGPATKNRAEQHDVISARCSEKT</sequence>
<protein>
    <submittedName>
        <fullName evidence="2">Uncharacterized protein</fullName>
    </submittedName>
</protein>